<keyword evidence="2" id="KW-0808">Transferase</keyword>
<name>A0AAD7XLP1_9STRA</name>
<dbReference type="InterPro" id="IPR041355">
    <property type="entry name" value="Pre-SET_CXC"/>
</dbReference>
<comment type="caution">
    <text evidence="10">The sequence shown here is derived from an EMBL/GenBank/DDBJ whole genome shotgun (WGS) entry which is preliminary data.</text>
</comment>
<feature type="compositionally biased region" description="Basic residues" evidence="7">
    <location>
        <begin position="552"/>
        <end position="562"/>
    </location>
</feature>
<evidence type="ECO:0000313" key="11">
    <source>
        <dbReference type="Proteomes" id="UP001230188"/>
    </source>
</evidence>
<evidence type="ECO:0000256" key="3">
    <source>
        <dbReference type="ARBA" id="ARBA00022691"/>
    </source>
</evidence>
<accession>A0AAD7XLP1</accession>
<keyword evidence="3" id="KW-0949">S-adenosyl-L-methionine</keyword>
<evidence type="ECO:0000313" key="10">
    <source>
        <dbReference type="EMBL" id="KAJ8602823.1"/>
    </source>
</evidence>
<dbReference type="GO" id="GO:0032259">
    <property type="term" value="P:methylation"/>
    <property type="evidence" value="ECO:0007669"/>
    <property type="project" value="UniProtKB-KW"/>
</dbReference>
<feature type="domain" description="SET" evidence="8">
    <location>
        <begin position="395"/>
        <end position="512"/>
    </location>
</feature>
<dbReference type="Pfam" id="PF18264">
    <property type="entry name" value="preSET_CXC"/>
    <property type="match status" value="1"/>
</dbReference>
<dbReference type="GO" id="GO:0140951">
    <property type="term" value="F:histone H3K27 trimethyltransferase activity"/>
    <property type="evidence" value="ECO:0007669"/>
    <property type="project" value="UniProtKB-EC"/>
</dbReference>
<dbReference type="SMART" id="SM00317">
    <property type="entry name" value="SET"/>
    <property type="match status" value="1"/>
</dbReference>
<dbReference type="Pfam" id="PF00856">
    <property type="entry name" value="SET"/>
    <property type="match status" value="1"/>
</dbReference>
<dbReference type="Gene3D" id="2.170.270.10">
    <property type="entry name" value="SET domain"/>
    <property type="match status" value="1"/>
</dbReference>
<dbReference type="Pfam" id="PF21358">
    <property type="entry name" value="Ezh2_MCSS"/>
    <property type="match status" value="1"/>
</dbReference>
<sequence length="568" mass="62947">MEAAEWSSWLAAERRRIVAENRKFLRSQGCACMHEGMRRLNALYKAESKQGEALLGLTIKRPQEKSRLCWFPRSSGSVGPFPRASFPRRCARLKRAEPLPQSISFIQLRTSVRSEDDPVLRFAPYFGDGVEGREVLANYDVRAREAAIQVACPALALQMRPPQPEEVEAPPRPAKRNKTYADDADSYRKLFCRRCFVYDCNLHGNLGCAPVGPPRERAVVFAPSEAAPAKISSFEPMDENSKRVAAHAVRVFGGCSALAARALRVDADELRDFLGMKGVWRCCARCGGGDRPIRPPKKRRRTRHPDRKFGAREIEVGAAPCRHEGPCTLANCECLQKDVFCSKYCGCSLECDRRSCPCFAAGRECDPDLCGGCGAAAEGGGNCSNNQLGAGKPACKLAIARSTIPGAGWGLFAPRGARKNQLIAEYVGERISQEEAERRGRVYDKLNRSYLFNANDEEVVDATRYGNKSRFANHSDRPNCSARTKLVDGTTRVAIYANTEIPPHAELFFDYRYAIQAETQSQRKHAVMVDWMRDAAMANVVSASRGATLLPSKKHHQQHNRLMRGGGS</sequence>
<proteinExistence type="predicted"/>
<dbReference type="GO" id="GO:0031507">
    <property type="term" value="P:heterochromatin formation"/>
    <property type="evidence" value="ECO:0007669"/>
    <property type="project" value="TreeGrafter"/>
</dbReference>
<evidence type="ECO:0000256" key="2">
    <source>
        <dbReference type="ARBA" id="ARBA00022679"/>
    </source>
</evidence>
<evidence type="ECO:0000256" key="6">
    <source>
        <dbReference type="ARBA" id="ARBA00048568"/>
    </source>
</evidence>
<keyword evidence="5" id="KW-0804">Transcription</keyword>
<evidence type="ECO:0000259" key="8">
    <source>
        <dbReference type="PROSITE" id="PS50280"/>
    </source>
</evidence>
<evidence type="ECO:0000256" key="1">
    <source>
        <dbReference type="ARBA" id="ARBA00022603"/>
    </source>
</evidence>
<dbReference type="InterPro" id="IPR045318">
    <property type="entry name" value="EZH1/2-like"/>
</dbReference>
<dbReference type="Proteomes" id="UP001230188">
    <property type="component" value="Unassembled WGS sequence"/>
</dbReference>
<dbReference type="EMBL" id="JAQMWT010000366">
    <property type="protein sequence ID" value="KAJ8602823.1"/>
    <property type="molecule type" value="Genomic_DNA"/>
</dbReference>
<dbReference type="GO" id="GO:0003682">
    <property type="term" value="F:chromatin binding"/>
    <property type="evidence" value="ECO:0007669"/>
    <property type="project" value="TreeGrafter"/>
</dbReference>
<comment type="catalytic activity">
    <reaction evidence="6">
        <text>L-lysyl(27)-[histone H3] + 3 S-adenosyl-L-methionine = N(6),N(6),N(6)-trimethyl-L-lysyl(27)-[histone H3] + 3 S-adenosyl-L-homocysteine + 3 H(+)</text>
        <dbReference type="Rhea" id="RHEA:60292"/>
        <dbReference type="Rhea" id="RHEA-COMP:15535"/>
        <dbReference type="Rhea" id="RHEA-COMP:15548"/>
        <dbReference type="ChEBI" id="CHEBI:15378"/>
        <dbReference type="ChEBI" id="CHEBI:29969"/>
        <dbReference type="ChEBI" id="CHEBI:57856"/>
        <dbReference type="ChEBI" id="CHEBI:59789"/>
        <dbReference type="ChEBI" id="CHEBI:61961"/>
        <dbReference type="EC" id="2.1.1.356"/>
    </reaction>
</comment>
<dbReference type="InterPro" id="IPR048358">
    <property type="entry name" value="EZH1/2_MCSS"/>
</dbReference>
<dbReference type="InterPro" id="IPR046341">
    <property type="entry name" value="SET_dom_sf"/>
</dbReference>
<dbReference type="SUPFAM" id="SSF82199">
    <property type="entry name" value="SET domain"/>
    <property type="match status" value="1"/>
</dbReference>
<evidence type="ECO:0000256" key="4">
    <source>
        <dbReference type="ARBA" id="ARBA00023015"/>
    </source>
</evidence>
<keyword evidence="4" id="KW-0805">Transcription regulation</keyword>
<keyword evidence="11" id="KW-1185">Reference proteome</keyword>
<dbReference type="GO" id="GO:0005634">
    <property type="term" value="C:nucleus"/>
    <property type="evidence" value="ECO:0007669"/>
    <property type="project" value="TreeGrafter"/>
</dbReference>
<dbReference type="PANTHER" id="PTHR45747">
    <property type="entry name" value="HISTONE-LYSINE N-METHYLTRANSFERASE E(Z)"/>
    <property type="match status" value="1"/>
</dbReference>
<dbReference type="PROSITE" id="PS50280">
    <property type="entry name" value="SET"/>
    <property type="match status" value="1"/>
</dbReference>
<feature type="region of interest" description="Disordered" evidence="7">
    <location>
        <begin position="547"/>
        <end position="568"/>
    </location>
</feature>
<evidence type="ECO:0000259" key="9">
    <source>
        <dbReference type="PROSITE" id="PS51633"/>
    </source>
</evidence>
<protein>
    <submittedName>
        <fullName evidence="10">Uncharacterized protein</fullName>
    </submittedName>
</protein>
<evidence type="ECO:0000256" key="7">
    <source>
        <dbReference type="SAM" id="MobiDB-lite"/>
    </source>
</evidence>
<dbReference type="InterPro" id="IPR026489">
    <property type="entry name" value="CXC_dom"/>
</dbReference>
<dbReference type="PROSITE" id="PS51633">
    <property type="entry name" value="CXC"/>
    <property type="match status" value="1"/>
</dbReference>
<evidence type="ECO:0000256" key="5">
    <source>
        <dbReference type="ARBA" id="ARBA00023163"/>
    </source>
</evidence>
<dbReference type="AlphaFoldDB" id="A0AAD7XLP1"/>
<reference evidence="10" key="1">
    <citation type="submission" date="2023-01" db="EMBL/GenBank/DDBJ databases">
        <title>Metagenome sequencing of chrysophaentin producing Chrysophaeum taylorii.</title>
        <authorList>
            <person name="Davison J."/>
            <person name="Bewley C."/>
        </authorList>
    </citation>
    <scope>NUCLEOTIDE SEQUENCE</scope>
    <source>
        <strain evidence="10">NIES-1699</strain>
    </source>
</reference>
<dbReference type="InterPro" id="IPR001214">
    <property type="entry name" value="SET_dom"/>
</dbReference>
<dbReference type="PANTHER" id="PTHR45747:SF4">
    <property type="entry name" value="HISTONE-LYSINE N-METHYLTRANSFERASE E(Z)"/>
    <property type="match status" value="1"/>
</dbReference>
<feature type="domain" description="CXC" evidence="9">
    <location>
        <begin position="290"/>
        <end position="390"/>
    </location>
</feature>
<organism evidence="10 11">
    <name type="scientific">Chrysophaeum taylorii</name>
    <dbReference type="NCBI Taxonomy" id="2483200"/>
    <lineage>
        <taxon>Eukaryota</taxon>
        <taxon>Sar</taxon>
        <taxon>Stramenopiles</taxon>
        <taxon>Ochrophyta</taxon>
        <taxon>Pelagophyceae</taxon>
        <taxon>Pelagomonadales</taxon>
        <taxon>Pelagomonadaceae</taxon>
        <taxon>Chrysophaeum</taxon>
    </lineage>
</organism>
<keyword evidence="1" id="KW-0489">Methyltransferase</keyword>
<gene>
    <name evidence="10" type="ORF">CTAYLR_002610</name>
</gene>